<proteinExistence type="inferred from homology"/>
<evidence type="ECO:0000256" key="2">
    <source>
        <dbReference type="ARBA" id="ARBA00022448"/>
    </source>
</evidence>
<comment type="similarity">
    <text evidence="1 6">Belongs to the glutaredoxin family.</text>
</comment>
<evidence type="ECO:0000256" key="3">
    <source>
        <dbReference type="ARBA" id="ARBA00022982"/>
    </source>
</evidence>
<comment type="function">
    <text evidence="6">Has a glutathione-disulfide oxidoreductase activity in the presence of NADPH and glutathione reductase. Reduces low molecular weight disulfides and proteins.</text>
</comment>
<keyword evidence="9" id="KW-1185">Reference proteome</keyword>
<evidence type="ECO:0000256" key="5">
    <source>
        <dbReference type="ARBA" id="ARBA00023284"/>
    </source>
</evidence>
<dbReference type="Pfam" id="PF00462">
    <property type="entry name" value="Glutaredoxin"/>
    <property type="match status" value="1"/>
</dbReference>
<keyword evidence="3 6" id="KW-0249">Electron transport</keyword>
<name>A0A410H6G7_9GAMM</name>
<dbReference type="SUPFAM" id="SSF52833">
    <property type="entry name" value="Thioredoxin-like"/>
    <property type="match status" value="1"/>
</dbReference>
<evidence type="ECO:0000256" key="6">
    <source>
        <dbReference type="RuleBase" id="RU364065"/>
    </source>
</evidence>
<dbReference type="Gene3D" id="3.40.30.10">
    <property type="entry name" value="Glutaredoxin"/>
    <property type="match status" value="1"/>
</dbReference>
<evidence type="ECO:0000313" key="9">
    <source>
        <dbReference type="Proteomes" id="UP000285478"/>
    </source>
</evidence>
<evidence type="ECO:0000313" key="8">
    <source>
        <dbReference type="EMBL" id="QAB16509.1"/>
    </source>
</evidence>
<dbReference type="GO" id="GO:0005737">
    <property type="term" value="C:cytoplasm"/>
    <property type="evidence" value="ECO:0007669"/>
    <property type="project" value="TreeGrafter"/>
</dbReference>
<dbReference type="GO" id="GO:0045454">
    <property type="term" value="P:cell redox homeostasis"/>
    <property type="evidence" value="ECO:0007669"/>
    <property type="project" value="InterPro"/>
</dbReference>
<dbReference type="InterPro" id="IPR011767">
    <property type="entry name" value="GLR_AS"/>
</dbReference>
<keyword evidence="6" id="KW-0963">Cytoplasm</keyword>
<keyword evidence="2 6" id="KW-0813">Transport</keyword>
<evidence type="ECO:0000256" key="4">
    <source>
        <dbReference type="ARBA" id="ARBA00023157"/>
    </source>
</evidence>
<dbReference type="PANTHER" id="PTHR45694">
    <property type="entry name" value="GLUTAREDOXIN 2"/>
    <property type="match status" value="1"/>
</dbReference>
<dbReference type="GO" id="GO:0034599">
    <property type="term" value="P:cellular response to oxidative stress"/>
    <property type="evidence" value="ECO:0007669"/>
    <property type="project" value="TreeGrafter"/>
</dbReference>
<dbReference type="KEGG" id="htr:EPV75_10770"/>
<dbReference type="EMBL" id="CP035033">
    <property type="protein sequence ID" value="QAB16509.1"/>
    <property type="molecule type" value="Genomic_DNA"/>
</dbReference>
<dbReference type="GO" id="GO:0015038">
    <property type="term" value="F:glutathione disulfide oxidoreductase activity"/>
    <property type="evidence" value="ECO:0007669"/>
    <property type="project" value="UniProtKB-UniRule"/>
</dbReference>
<dbReference type="PROSITE" id="PS00195">
    <property type="entry name" value="GLUTAREDOXIN_1"/>
    <property type="match status" value="1"/>
</dbReference>
<dbReference type="InterPro" id="IPR014025">
    <property type="entry name" value="Glutaredoxin_subgr"/>
</dbReference>
<sequence length="84" mass="9145">MPEVVVYATQTCPFCTMARNLLEGKGVEYQLIDVGNDRAMWAELQAKTGRNTVPQVFVGEHHVGGFDDLSAADNSGELYKLLAG</sequence>
<dbReference type="InterPro" id="IPR002109">
    <property type="entry name" value="Glutaredoxin"/>
</dbReference>
<dbReference type="NCBIfam" id="TIGR02181">
    <property type="entry name" value="GRX_bact"/>
    <property type="match status" value="1"/>
</dbReference>
<accession>A0A410H6G7</accession>
<dbReference type="CDD" id="cd03418">
    <property type="entry name" value="GRX_GRXb_1_3_like"/>
    <property type="match status" value="1"/>
</dbReference>
<keyword evidence="4" id="KW-1015">Disulfide bond</keyword>
<dbReference type="PANTHER" id="PTHR45694:SF18">
    <property type="entry name" value="GLUTAREDOXIN-1-RELATED"/>
    <property type="match status" value="1"/>
</dbReference>
<gene>
    <name evidence="8" type="primary">grxC</name>
    <name evidence="8" type="ORF">EPV75_10770</name>
</gene>
<dbReference type="PRINTS" id="PR00160">
    <property type="entry name" value="GLUTAREDOXIN"/>
</dbReference>
<dbReference type="InterPro" id="IPR011900">
    <property type="entry name" value="GRX_bact"/>
</dbReference>
<feature type="domain" description="Glutaredoxin" evidence="7">
    <location>
        <begin position="4"/>
        <end position="63"/>
    </location>
</feature>
<protein>
    <recommendedName>
        <fullName evidence="6">Glutaredoxin</fullName>
    </recommendedName>
</protein>
<dbReference type="InterPro" id="IPR036249">
    <property type="entry name" value="Thioredoxin-like_sf"/>
</dbReference>
<organism evidence="8 9">
    <name type="scientific">Hydrogenovibrio thermophilus</name>
    <dbReference type="NCBI Taxonomy" id="265883"/>
    <lineage>
        <taxon>Bacteria</taxon>
        <taxon>Pseudomonadati</taxon>
        <taxon>Pseudomonadota</taxon>
        <taxon>Gammaproteobacteria</taxon>
        <taxon>Thiotrichales</taxon>
        <taxon>Piscirickettsiaceae</taxon>
        <taxon>Hydrogenovibrio</taxon>
    </lineage>
</organism>
<evidence type="ECO:0000259" key="7">
    <source>
        <dbReference type="Pfam" id="PF00462"/>
    </source>
</evidence>
<dbReference type="Proteomes" id="UP000285478">
    <property type="component" value="Chromosome"/>
</dbReference>
<dbReference type="PROSITE" id="PS51354">
    <property type="entry name" value="GLUTAREDOXIN_2"/>
    <property type="match status" value="1"/>
</dbReference>
<keyword evidence="5 6" id="KW-0676">Redox-active center</keyword>
<reference evidence="8 9" key="1">
    <citation type="journal article" date="2018" name="Environ. Microbiol.">
        <title>Genomes of ubiquitous marine and hypersaline Hydrogenovibrio, Thiomicrorhabdus and Thiomicrospira spp. encode a diversity of mechanisms to sustain chemolithoautotrophy in heterogeneous environments.</title>
        <authorList>
            <person name="Scott K.M."/>
            <person name="Williams J."/>
            <person name="Porter C.M.B."/>
            <person name="Russel S."/>
            <person name="Harmer T.L."/>
            <person name="Paul J.H."/>
            <person name="Antonen K.M."/>
            <person name="Bridges M.K."/>
            <person name="Camper G.J."/>
            <person name="Campla C.K."/>
            <person name="Casella L.G."/>
            <person name="Chase E."/>
            <person name="Conrad J.W."/>
            <person name="Cruz M.C."/>
            <person name="Dunlap D.S."/>
            <person name="Duran L."/>
            <person name="Fahsbender E.M."/>
            <person name="Goldsmith D.B."/>
            <person name="Keeley R.F."/>
            <person name="Kondoff M.R."/>
            <person name="Kussy B.I."/>
            <person name="Lane M.K."/>
            <person name="Lawler S."/>
            <person name="Leigh B.A."/>
            <person name="Lewis C."/>
            <person name="Lostal L.M."/>
            <person name="Marking D."/>
            <person name="Mancera P.A."/>
            <person name="McClenthan E.C."/>
            <person name="McIntyre E.A."/>
            <person name="Mine J.A."/>
            <person name="Modi S."/>
            <person name="Moore B.D."/>
            <person name="Morgan W.A."/>
            <person name="Nelson K.M."/>
            <person name="Nguyen K.N."/>
            <person name="Ogburn N."/>
            <person name="Parrino D.G."/>
            <person name="Pedapudi A.D."/>
            <person name="Pelham R.P."/>
            <person name="Preece A.M."/>
            <person name="Rampersad E.A."/>
            <person name="Richardson J.C."/>
            <person name="Rodgers C.M."/>
            <person name="Schaffer B.L."/>
            <person name="Sheridan N.E."/>
            <person name="Solone M.R."/>
            <person name="Staley Z.R."/>
            <person name="Tabuchi M."/>
            <person name="Waide R.J."/>
            <person name="Wanjugi P.W."/>
            <person name="Young S."/>
            <person name="Clum A."/>
            <person name="Daum C."/>
            <person name="Huntemann M."/>
            <person name="Ivanova N."/>
            <person name="Kyrpides N."/>
            <person name="Mikhailova N."/>
            <person name="Palaniappan K."/>
            <person name="Pillay M."/>
            <person name="Reddy T.B.K."/>
            <person name="Shapiro N."/>
            <person name="Stamatis D."/>
            <person name="Varghese N."/>
            <person name="Woyke T."/>
            <person name="Boden R."/>
            <person name="Freyermuth S.K."/>
            <person name="Kerfeld C.A."/>
        </authorList>
    </citation>
    <scope>NUCLEOTIDE SEQUENCE [LARGE SCALE GENOMIC DNA]</scope>
    <source>
        <strain evidence="8 9">JR-2</strain>
    </source>
</reference>
<evidence type="ECO:0000256" key="1">
    <source>
        <dbReference type="ARBA" id="ARBA00007787"/>
    </source>
</evidence>
<dbReference type="AlphaFoldDB" id="A0A410H6G7"/>